<organism evidence="1 2">
    <name type="scientific">Melastoma candidum</name>
    <dbReference type="NCBI Taxonomy" id="119954"/>
    <lineage>
        <taxon>Eukaryota</taxon>
        <taxon>Viridiplantae</taxon>
        <taxon>Streptophyta</taxon>
        <taxon>Embryophyta</taxon>
        <taxon>Tracheophyta</taxon>
        <taxon>Spermatophyta</taxon>
        <taxon>Magnoliopsida</taxon>
        <taxon>eudicotyledons</taxon>
        <taxon>Gunneridae</taxon>
        <taxon>Pentapetalae</taxon>
        <taxon>rosids</taxon>
        <taxon>malvids</taxon>
        <taxon>Myrtales</taxon>
        <taxon>Melastomataceae</taxon>
        <taxon>Melastomatoideae</taxon>
        <taxon>Melastomateae</taxon>
        <taxon>Melastoma</taxon>
    </lineage>
</organism>
<dbReference type="EMBL" id="CM042881">
    <property type="protein sequence ID" value="KAI4384796.1"/>
    <property type="molecule type" value="Genomic_DNA"/>
</dbReference>
<gene>
    <name evidence="1" type="ORF">MLD38_002899</name>
</gene>
<keyword evidence="2" id="KW-1185">Reference proteome</keyword>
<evidence type="ECO:0000313" key="2">
    <source>
        <dbReference type="Proteomes" id="UP001057402"/>
    </source>
</evidence>
<reference evidence="2" key="1">
    <citation type="journal article" date="2023" name="Front. Plant Sci.">
        <title>Chromosomal-level genome assembly of Melastoma candidum provides insights into trichome evolution.</title>
        <authorList>
            <person name="Zhong Y."/>
            <person name="Wu W."/>
            <person name="Sun C."/>
            <person name="Zou P."/>
            <person name="Liu Y."/>
            <person name="Dai S."/>
            <person name="Zhou R."/>
        </authorList>
    </citation>
    <scope>NUCLEOTIDE SEQUENCE [LARGE SCALE GENOMIC DNA]</scope>
</reference>
<sequence>MPATSLTRKCVVAAAAFIAKLIILALVCLFFAWISTPKAKLLRNSVAVNNFEIHPADPPSFSLELGVEVEIKNRNFGQFQFPKGELTVAYSGVPVGSVLTGKDRVKATSSKKIKAMIWVKYQAARDNPKANSRLKGEIGKGVIPLIFHGKFKGQVRGFFLFFKEGKTARLKCAMAIDIRTKAVRILNCHVKQI</sequence>
<dbReference type="Proteomes" id="UP001057402">
    <property type="component" value="Chromosome 2"/>
</dbReference>
<name>A0ACB9S035_9MYRT</name>
<proteinExistence type="predicted"/>
<accession>A0ACB9S035</accession>
<comment type="caution">
    <text evidence="1">The sequence shown here is derived from an EMBL/GenBank/DDBJ whole genome shotgun (WGS) entry which is preliminary data.</text>
</comment>
<protein>
    <submittedName>
        <fullName evidence="1">Uncharacterized protein</fullName>
    </submittedName>
</protein>
<evidence type="ECO:0000313" key="1">
    <source>
        <dbReference type="EMBL" id="KAI4384796.1"/>
    </source>
</evidence>